<dbReference type="RefSeq" id="WP_309937946.1">
    <property type="nucleotide sequence ID" value="NZ_AP025305.1"/>
</dbReference>
<keyword evidence="2" id="KW-1185">Reference proteome</keyword>
<evidence type="ECO:0000313" key="2">
    <source>
        <dbReference type="Proteomes" id="UP001185092"/>
    </source>
</evidence>
<protein>
    <submittedName>
        <fullName evidence="1">Uncharacterized protein</fullName>
    </submittedName>
</protein>
<dbReference type="AlphaFoldDB" id="A0AAE4BR97"/>
<accession>A0AAE4BR97</accession>
<proteinExistence type="predicted"/>
<organism evidence="1 2">
    <name type="scientific">Aureibacter tunicatorum</name>
    <dbReference type="NCBI Taxonomy" id="866807"/>
    <lineage>
        <taxon>Bacteria</taxon>
        <taxon>Pseudomonadati</taxon>
        <taxon>Bacteroidota</taxon>
        <taxon>Cytophagia</taxon>
        <taxon>Cytophagales</taxon>
        <taxon>Persicobacteraceae</taxon>
        <taxon>Aureibacter</taxon>
    </lineage>
</organism>
<reference evidence="1" key="1">
    <citation type="submission" date="2023-07" db="EMBL/GenBank/DDBJ databases">
        <title>Genomic Encyclopedia of Type Strains, Phase IV (KMG-IV): sequencing the most valuable type-strain genomes for metagenomic binning, comparative biology and taxonomic classification.</title>
        <authorList>
            <person name="Goeker M."/>
        </authorList>
    </citation>
    <scope>NUCLEOTIDE SEQUENCE</scope>
    <source>
        <strain evidence="1">DSM 26174</strain>
    </source>
</reference>
<dbReference type="Proteomes" id="UP001185092">
    <property type="component" value="Unassembled WGS sequence"/>
</dbReference>
<gene>
    <name evidence="1" type="ORF">HNQ88_001473</name>
</gene>
<evidence type="ECO:0000313" key="1">
    <source>
        <dbReference type="EMBL" id="MDR6238436.1"/>
    </source>
</evidence>
<name>A0AAE4BR97_9BACT</name>
<comment type="caution">
    <text evidence="1">The sequence shown here is derived from an EMBL/GenBank/DDBJ whole genome shotgun (WGS) entry which is preliminary data.</text>
</comment>
<sequence>MESYEILYQTNKCEISYIKSLNTINIKWIGYASSDIHHENAMKAINFVKEKGAKTVISDNRKGKVISKESQEWGHNVMVPSLLQSKVKQLLIIESENIFNQFAIDQMIEKNKMSHNSIKVETFLDLESAFRNIKRQIE</sequence>
<dbReference type="EMBL" id="JAVDQD010000002">
    <property type="protein sequence ID" value="MDR6238436.1"/>
    <property type="molecule type" value="Genomic_DNA"/>
</dbReference>